<accession>A0A2V5IYM0</accession>
<name>A0A2V5IYM0_9MICC</name>
<evidence type="ECO:0000313" key="3">
    <source>
        <dbReference type="Proteomes" id="UP000247980"/>
    </source>
</evidence>
<keyword evidence="3" id="KW-1185">Reference proteome</keyword>
<dbReference type="NCBIfam" id="TIGR01764">
    <property type="entry name" value="excise"/>
    <property type="match status" value="1"/>
</dbReference>
<proteinExistence type="predicted"/>
<dbReference type="EMBL" id="QJVC01000003">
    <property type="protein sequence ID" value="PYI39513.1"/>
    <property type="molecule type" value="Genomic_DNA"/>
</dbReference>
<protein>
    <submittedName>
        <fullName evidence="2">Excisionase</fullName>
    </submittedName>
</protein>
<sequence length="75" mass="9128">MTIDRTPEYTPSREAHRWLSPQEVCDELRIPKQTFYQWRARHVAPPAYRFGKLLRIDRTEFDEWLSNHAEHFSGR</sequence>
<organism evidence="2 3">
    <name type="scientific">Arthrobacter psychrolactophilus</name>
    <dbReference type="NCBI Taxonomy" id="92442"/>
    <lineage>
        <taxon>Bacteria</taxon>
        <taxon>Bacillati</taxon>
        <taxon>Actinomycetota</taxon>
        <taxon>Actinomycetes</taxon>
        <taxon>Micrococcales</taxon>
        <taxon>Micrococcaceae</taxon>
        <taxon>Arthrobacter</taxon>
    </lineage>
</organism>
<dbReference type="RefSeq" id="WP_110484416.1">
    <property type="nucleotide sequence ID" value="NZ_QJVC01000003.1"/>
</dbReference>
<feature type="domain" description="Helix-turn-helix" evidence="1">
    <location>
        <begin position="18"/>
        <end position="68"/>
    </location>
</feature>
<dbReference type="InterPro" id="IPR010093">
    <property type="entry name" value="SinI_DNA-bd"/>
</dbReference>
<evidence type="ECO:0000259" key="1">
    <source>
        <dbReference type="Pfam" id="PF12728"/>
    </source>
</evidence>
<reference evidence="2 3" key="1">
    <citation type="submission" date="2018-05" db="EMBL/GenBank/DDBJ databases">
        <title>Genetic diversity of glacier-inhabiting Cryobacterium bacteria in China and description of Cryobacterium mengkeensis sp. nov. and Arthrobacter glacialis sp. nov.</title>
        <authorList>
            <person name="Liu Q."/>
            <person name="Xin Y.-H."/>
        </authorList>
    </citation>
    <scope>NUCLEOTIDE SEQUENCE [LARGE SCALE GENOMIC DNA]</scope>
    <source>
        <strain evidence="2 3">B7</strain>
    </source>
</reference>
<dbReference type="InterPro" id="IPR041657">
    <property type="entry name" value="HTH_17"/>
</dbReference>
<dbReference type="Proteomes" id="UP000247980">
    <property type="component" value="Unassembled WGS sequence"/>
</dbReference>
<dbReference type="OrthoDB" id="4330189at2"/>
<dbReference type="Pfam" id="PF12728">
    <property type="entry name" value="HTH_17"/>
    <property type="match status" value="1"/>
</dbReference>
<dbReference type="InterPro" id="IPR009061">
    <property type="entry name" value="DNA-bd_dom_put_sf"/>
</dbReference>
<evidence type="ECO:0000313" key="2">
    <source>
        <dbReference type="EMBL" id="PYI39513.1"/>
    </source>
</evidence>
<comment type="caution">
    <text evidence="2">The sequence shown here is derived from an EMBL/GenBank/DDBJ whole genome shotgun (WGS) entry which is preliminary data.</text>
</comment>
<dbReference type="GO" id="GO:0003677">
    <property type="term" value="F:DNA binding"/>
    <property type="evidence" value="ECO:0007669"/>
    <property type="project" value="InterPro"/>
</dbReference>
<dbReference type="SUPFAM" id="SSF46955">
    <property type="entry name" value="Putative DNA-binding domain"/>
    <property type="match status" value="1"/>
</dbReference>
<gene>
    <name evidence="2" type="ORF">CVS30_06090</name>
</gene>
<dbReference type="AlphaFoldDB" id="A0A2V5IYM0"/>